<dbReference type="InterPro" id="IPR009057">
    <property type="entry name" value="Homeodomain-like_sf"/>
</dbReference>
<feature type="domain" description="C2H2-type" evidence="8">
    <location>
        <begin position="471"/>
        <end position="498"/>
    </location>
</feature>
<evidence type="ECO:0000256" key="1">
    <source>
        <dbReference type="ARBA" id="ARBA00022723"/>
    </source>
</evidence>
<dbReference type="GO" id="GO:0045944">
    <property type="term" value="P:positive regulation of transcription by RNA polymerase II"/>
    <property type="evidence" value="ECO:0007669"/>
    <property type="project" value="UniProtKB-ARBA"/>
</dbReference>
<dbReference type="GO" id="GO:0000978">
    <property type="term" value="F:RNA polymerase II cis-regulatory region sequence-specific DNA binding"/>
    <property type="evidence" value="ECO:0007669"/>
    <property type="project" value="TreeGrafter"/>
</dbReference>
<dbReference type="InterPro" id="IPR001005">
    <property type="entry name" value="SANT/Myb"/>
</dbReference>
<dbReference type="PROSITE" id="PS50157">
    <property type="entry name" value="ZINC_FINGER_C2H2_2"/>
    <property type="match status" value="3"/>
</dbReference>
<dbReference type="PROSITE" id="PS00028">
    <property type="entry name" value="ZINC_FINGER_C2H2_1"/>
    <property type="match status" value="2"/>
</dbReference>
<keyword evidence="1" id="KW-0479">Metal-binding</keyword>
<accession>A0A9W4SIT7</accession>
<dbReference type="InterPro" id="IPR050329">
    <property type="entry name" value="GLI_C2H2-zinc-finger"/>
</dbReference>
<dbReference type="CDD" id="cd00167">
    <property type="entry name" value="SANT"/>
    <property type="match status" value="1"/>
</dbReference>
<dbReference type="GO" id="GO:0000981">
    <property type="term" value="F:DNA-binding transcription factor activity, RNA polymerase II-specific"/>
    <property type="evidence" value="ECO:0007669"/>
    <property type="project" value="TreeGrafter"/>
</dbReference>
<keyword evidence="4" id="KW-0862">Zinc</keyword>
<name>A0A9W4SIT7_9GLOM</name>
<feature type="domain" description="HTH myb-type" evidence="9">
    <location>
        <begin position="192"/>
        <end position="239"/>
    </location>
</feature>
<keyword evidence="11" id="KW-1185">Reference proteome</keyword>
<dbReference type="FunFam" id="3.30.160.60:FF:000446">
    <property type="entry name" value="Zinc finger protein"/>
    <property type="match status" value="1"/>
</dbReference>
<evidence type="ECO:0000256" key="3">
    <source>
        <dbReference type="ARBA" id="ARBA00022771"/>
    </source>
</evidence>
<dbReference type="Gene3D" id="3.30.160.60">
    <property type="entry name" value="Classic Zinc Finger"/>
    <property type="match status" value="3"/>
</dbReference>
<dbReference type="FunFam" id="3.30.160.60:FF:000125">
    <property type="entry name" value="Putative zinc finger protein 143"/>
    <property type="match status" value="1"/>
</dbReference>
<dbReference type="EMBL" id="CAMKVN010000720">
    <property type="protein sequence ID" value="CAI2170608.1"/>
    <property type="molecule type" value="Genomic_DNA"/>
</dbReference>
<sequence>LEGGMVPPSQTINAWIETNLFQDFATMPTGGNDSSAKQDIGGKPEMKKKIMKRRITRSMSQIKSPADTQKSIDETLDQVIDDDSSSNENKAKIYSEVKKDNFDIAVETNTEQLDDLEEQTAAAQVLQLLGLANVPDDSTPASSEDGNDTSDTGSRSDLDIVGSLVEAVLSQQTSVAGTMSETNHTYYNGPEWTSEEDELLKSGVNNFGYGKWEDIASTISGRTENQCKERWDIILSLNSGESNSLQEEEIEETLLGHPYFDTDWGEIAQKMTYADATDANVNISIDWSSVVDPTTILPVTMSNEDNHLNDVPSSTQSPNCKHSIDDDETEGFLNQETNETQQIGGSSNEGLSADLLITAMAENPQYFYQNDYSNVPYSAGPETFILSNESTNVTPRSVHSSENIDDTKNSRPAKRRKKSTTSDSDSGQNSLRTEQPLYTGYSCSHPQCNKTFARLYNLKSHQRTHSNDRPYKCVCCDAAFARNHDLKRHQKIHENAKPYKCLGCAKLFSRLDALRRHKHNPKSRELCRESEIAEA</sequence>
<comment type="caution">
    <text evidence="10">The sequence shown here is derived from an EMBL/GenBank/DDBJ whole genome shotgun (WGS) entry which is preliminary data.</text>
</comment>
<feature type="domain" description="C2H2-type" evidence="8">
    <location>
        <begin position="499"/>
        <end position="518"/>
    </location>
</feature>
<organism evidence="10 11">
    <name type="scientific">Funneliformis geosporum</name>
    <dbReference type="NCBI Taxonomy" id="1117311"/>
    <lineage>
        <taxon>Eukaryota</taxon>
        <taxon>Fungi</taxon>
        <taxon>Fungi incertae sedis</taxon>
        <taxon>Mucoromycota</taxon>
        <taxon>Glomeromycotina</taxon>
        <taxon>Glomeromycetes</taxon>
        <taxon>Glomerales</taxon>
        <taxon>Glomeraceae</taxon>
        <taxon>Funneliformis</taxon>
    </lineage>
</organism>
<evidence type="ECO:0000256" key="5">
    <source>
        <dbReference type="PROSITE-ProRule" id="PRU00042"/>
    </source>
</evidence>
<dbReference type="OrthoDB" id="8922241at2759"/>
<feature type="region of interest" description="Disordered" evidence="6">
    <location>
        <begin position="392"/>
        <end position="432"/>
    </location>
</feature>
<dbReference type="AlphaFoldDB" id="A0A9W4SIT7"/>
<dbReference type="SUPFAM" id="SSF57667">
    <property type="entry name" value="beta-beta-alpha zinc fingers"/>
    <property type="match status" value="2"/>
</dbReference>
<evidence type="ECO:0000259" key="7">
    <source>
        <dbReference type="PROSITE" id="PS50090"/>
    </source>
</evidence>
<keyword evidence="3 5" id="KW-0863">Zinc-finger</keyword>
<evidence type="ECO:0000256" key="4">
    <source>
        <dbReference type="ARBA" id="ARBA00022833"/>
    </source>
</evidence>
<evidence type="ECO:0000313" key="11">
    <source>
        <dbReference type="Proteomes" id="UP001153678"/>
    </source>
</evidence>
<keyword evidence="2" id="KW-0677">Repeat</keyword>
<protein>
    <submittedName>
        <fullName evidence="10">4869_t:CDS:1</fullName>
    </submittedName>
</protein>
<dbReference type="PANTHER" id="PTHR19818:SF144">
    <property type="entry name" value="METALLOTHIONEIN EXPRESSION ACTIVATOR-RELATED"/>
    <property type="match status" value="1"/>
</dbReference>
<feature type="compositionally biased region" description="Polar residues" evidence="6">
    <location>
        <begin position="392"/>
        <end position="401"/>
    </location>
</feature>
<dbReference type="GO" id="GO:0005634">
    <property type="term" value="C:nucleus"/>
    <property type="evidence" value="ECO:0007669"/>
    <property type="project" value="UniProtKB-ARBA"/>
</dbReference>
<gene>
    <name evidence="10" type="ORF">FWILDA_LOCUS4666</name>
</gene>
<dbReference type="PROSITE" id="PS50090">
    <property type="entry name" value="MYB_LIKE"/>
    <property type="match status" value="1"/>
</dbReference>
<evidence type="ECO:0000259" key="9">
    <source>
        <dbReference type="PROSITE" id="PS51294"/>
    </source>
</evidence>
<dbReference type="InterPro" id="IPR036236">
    <property type="entry name" value="Znf_C2H2_sf"/>
</dbReference>
<dbReference type="SUPFAM" id="SSF46689">
    <property type="entry name" value="Homeodomain-like"/>
    <property type="match status" value="1"/>
</dbReference>
<evidence type="ECO:0000313" key="10">
    <source>
        <dbReference type="EMBL" id="CAI2170608.1"/>
    </source>
</evidence>
<dbReference type="PANTHER" id="PTHR19818">
    <property type="entry name" value="ZINC FINGER PROTEIN ZIC AND GLI"/>
    <property type="match status" value="1"/>
</dbReference>
<feature type="domain" description="Myb-like" evidence="7">
    <location>
        <begin position="192"/>
        <end position="235"/>
    </location>
</feature>
<dbReference type="Proteomes" id="UP001153678">
    <property type="component" value="Unassembled WGS sequence"/>
</dbReference>
<dbReference type="PROSITE" id="PS51294">
    <property type="entry name" value="HTH_MYB"/>
    <property type="match status" value="1"/>
</dbReference>
<feature type="non-terminal residue" evidence="10">
    <location>
        <position position="535"/>
    </location>
</feature>
<dbReference type="SMART" id="SM00717">
    <property type="entry name" value="SANT"/>
    <property type="match status" value="1"/>
</dbReference>
<feature type="domain" description="C2H2-type" evidence="8">
    <location>
        <begin position="441"/>
        <end position="470"/>
    </location>
</feature>
<evidence type="ECO:0000256" key="2">
    <source>
        <dbReference type="ARBA" id="ARBA00022737"/>
    </source>
</evidence>
<evidence type="ECO:0000259" key="8">
    <source>
        <dbReference type="PROSITE" id="PS50157"/>
    </source>
</evidence>
<dbReference type="InterPro" id="IPR013087">
    <property type="entry name" value="Znf_C2H2_type"/>
</dbReference>
<dbReference type="SMART" id="SM00355">
    <property type="entry name" value="ZnF_C2H2"/>
    <property type="match status" value="3"/>
</dbReference>
<proteinExistence type="predicted"/>
<evidence type="ECO:0000256" key="6">
    <source>
        <dbReference type="SAM" id="MobiDB-lite"/>
    </source>
</evidence>
<feature type="region of interest" description="Disordered" evidence="6">
    <location>
        <begin position="133"/>
        <end position="157"/>
    </location>
</feature>
<dbReference type="Pfam" id="PF00249">
    <property type="entry name" value="Myb_DNA-binding"/>
    <property type="match status" value="1"/>
</dbReference>
<dbReference type="InterPro" id="IPR017930">
    <property type="entry name" value="Myb_dom"/>
</dbReference>
<dbReference type="GO" id="GO:0008270">
    <property type="term" value="F:zinc ion binding"/>
    <property type="evidence" value="ECO:0007669"/>
    <property type="project" value="UniProtKB-KW"/>
</dbReference>
<dbReference type="Pfam" id="PF00096">
    <property type="entry name" value="zf-C2H2"/>
    <property type="match status" value="1"/>
</dbReference>
<feature type="compositionally biased region" description="Polar residues" evidence="6">
    <location>
        <begin position="421"/>
        <end position="432"/>
    </location>
</feature>
<feature type="compositionally biased region" description="Polar residues" evidence="6">
    <location>
        <begin position="139"/>
        <end position="155"/>
    </location>
</feature>
<reference evidence="10" key="1">
    <citation type="submission" date="2022-08" db="EMBL/GenBank/DDBJ databases">
        <authorList>
            <person name="Kallberg Y."/>
            <person name="Tangrot J."/>
            <person name="Rosling A."/>
        </authorList>
    </citation>
    <scope>NUCLEOTIDE SEQUENCE</scope>
    <source>
        <strain evidence="10">Wild A</strain>
    </source>
</reference>
<dbReference type="Gene3D" id="1.10.10.60">
    <property type="entry name" value="Homeodomain-like"/>
    <property type="match status" value="1"/>
</dbReference>